<reference evidence="2 3" key="1">
    <citation type="journal article" date="2018" name="Sci. Data">
        <title>The draft genome sequence of cork oak.</title>
        <authorList>
            <person name="Ramos A.M."/>
            <person name="Usie A."/>
            <person name="Barbosa P."/>
            <person name="Barros P.M."/>
            <person name="Capote T."/>
            <person name="Chaves I."/>
            <person name="Simoes F."/>
            <person name="Abreu I."/>
            <person name="Carrasquinho I."/>
            <person name="Faro C."/>
            <person name="Guimaraes J.B."/>
            <person name="Mendonca D."/>
            <person name="Nobrega F."/>
            <person name="Rodrigues L."/>
            <person name="Saibo N.J.M."/>
            <person name="Varela M.C."/>
            <person name="Egas C."/>
            <person name="Matos J."/>
            <person name="Miguel C.M."/>
            <person name="Oliveira M.M."/>
            <person name="Ricardo C.P."/>
            <person name="Goncalves S."/>
        </authorList>
    </citation>
    <scope>NUCLEOTIDE SEQUENCE [LARGE SCALE GENOMIC DNA]</scope>
    <source>
        <strain evidence="3">cv. HL8</strain>
    </source>
</reference>
<keyword evidence="3" id="KW-1185">Reference proteome</keyword>
<dbReference type="EMBL" id="PKMF04000709">
    <property type="protein sequence ID" value="KAK7821197.1"/>
    <property type="molecule type" value="Genomic_DNA"/>
</dbReference>
<accession>A0AAW0J3Y6</accession>
<feature type="compositionally biased region" description="Polar residues" evidence="1">
    <location>
        <begin position="1"/>
        <end position="24"/>
    </location>
</feature>
<name>A0AAW0J3Y6_QUESU</name>
<sequence>MVSLNFSPAYPTDQSPTTPGQQSYPGGITDWSRASFIPSPRWRGPSSLVQYVSFIILERGQFLLQTVSRIPRIFLRRERMFGADCRFHHPRERLIPASETASSEKHDDPEEPKRLVSKL</sequence>
<dbReference type="AlphaFoldDB" id="A0AAW0J3Y6"/>
<organism evidence="2 3">
    <name type="scientific">Quercus suber</name>
    <name type="common">Cork oak</name>
    <dbReference type="NCBI Taxonomy" id="58331"/>
    <lineage>
        <taxon>Eukaryota</taxon>
        <taxon>Viridiplantae</taxon>
        <taxon>Streptophyta</taxon>
        <taxon>Embryophyta</taxon>
        <taxon>Tracheophyta</taxon>
        <taxon>Spermatophyta</taxon>
        <taxon>Magnoliopsida</taxon>
        <taxon>eudicotyledons</taxon>
        <taxon>Gunneridae</taxon>
        <taxon>Pentapetalae</taxon>
        <taxon>rosids</taxon>
        <taxon>fabids</taxon>
        <taxon>Fagales</taxon>
        <taxon>Fagaceae</taxon>
        <taxon>Quercus</taxon>
    </lineage>
</organism>
<protein>
    <submittedName>
        <fullName evidence="2">Zinc finger ccch domain-containing protein zfn-like</fullName>
    </submittedName>
</protein>
<proteinExistence type="predicted"/>
<feature type="compositionally biased region" description="Basic and acidic residues" evidence="1">
    <location>
        <begin position="102"/>
        <end position="119"/>
    </location>
</feature>
<evidence type="ECO:0000313" key="2">
    <source>
        <dbReference type="EMBL" id="KAK7821197.1"/>
    </source>
</evidence>
<feature type="region of interest" description="Disordered" evidence="1">
    <location>
        <begin position="94"/>
        <end position="119"/>
    </location>
</feature>
<evidence type="ECO:0000256" key="1">
    <source>
        <dbReference type="SAM" id="MobiDB-lite"/>
    </source>
</evidence>
<feature type="region of interest" description="Disordered" evidence="1">
    <location>
        <begin position="1"/>
        <end position="29"/>
    </location>
</feature>
<evidence type="ECO:0000313" key="3">
    <source>
        <dbReference type="Proteomes" id="UP000237347"/>
    </source>
</evidence>
<gene>
    <name evidence="2" type="primary">ZFNL_0</name>
    <name evidence="2" type="ORF">CFP56_037911</name>
</gene>
<dbReference type="Proteomes" id="UP000237347">
    <property type="component" value="Unassembled WGS sequence"/>
</dbReference>
<comment type="caution">
    <text evidence="2">The sequence shown here is derived from an EMBL/GenBank/DDBJ whole genome shotgun (WGS) entry which is preliminary data.</text>
</comment>